<proteinExistence type="predicted"/>
<gene>
    <name evidence="2" type="ORF">LQE99_01470</name>
</gene>
<feature type="region of interest" description="Disordered" evidence="1">
    <location>
        <begin position="81"/>
        <end position="105"/>
    </location>
</feature>
<dbReference type="EMBL" id="JAKVPQ010000001">
    <property type="protein sequence ID" value="MCH4283800.1"/>
    <property type="molecule type" value="Genomic_DNA"/>
</dbReference>
<dbReference type="RefSeq" id="WP_240607305.1">
    <property type="nucleotide sequence ID" value="NZ_JAKVPQ010000001.1"/>
</dbReference>
<sequence>MRTGLTKSQKVTEICFDEKVPLIHIRTHNTDLKKRLAAYAGQHPDQCRQTDADPETGCMEFEIAKGRFSFRLTAPYSEERRRAASEAAKKSSVNGMGRSVHKNLL</sequence>
<evidence type="ECO:0000313" key="3">
    <source>
        <dbReference type="Proteomes" id="UP001202402"/>
    </source>
</evidence>
<organism evidence="2 3">
    <name type="scientific">Amedibacillus hominis</name>
    <dbReference type="NCBI Taxonomy" id="2897776"/>
    <lineage>
        <taxon>Bacteria</taxon>
        <taxon>Bacillati</taxon>
        <taxon>Bacillota</taxon>
        <taxon>Erysipelotrichia</taxon>
        <taxon>Erysipelotrichales</taxon>
        <taxon>Erysipelotrichaceae</taxon>
        <taxon>Amedibacillus</taxon>
    </lineage>
</organism>
<keyword evidence="3" id="KW-1185">Reference proteome</keyword>
<comment type="caution">
    <text evidence="2">The sequence shown here is derived from an EMBL/GenBank/DDBJ whole genome shotgun (WGS) entry which is preliminary data.</text>
</comment>
<name>A0ABS9R2F5_9FIRM</name>
<evidence type="ECO:0000313" key="2">
    <source>
        <dbReference type="EMBL" id="MCH4283800.1"/>
    </source>
</evidence>
<accession>A0ABS9R2F5</accession>
<protein>
    <submittedName>
        <fullName evidence="2">Uncharacterized protein</fullName>
    </submittedName>
</protein>
<reference evidence="2 3" key="1">
    <citation type="submission" date="2022-02" db="EMBL/GenBank/DDBJ databases">
        <title>Genome of Erysipelotrichaceae sp. nov. NSJ-176 isolated from human feces.</title>
        <authorList>
            <person name="Abdugheni R."/>
        </authorList>
    </citation>
    <scope>NUCLEOTIDE SEQUENCE [LARGE SCALE GENOMIC DNA]</scope>
    <source>
        <strain evidence="2 3">NSJ-176</strain>
    </source>
</reference>
<dbReference type="Proteomes" id="UP001202402">
    <property type="component" value="Unassembled WGS sequence"/>
</dbReference>
<evidence type="ECO:0000256" key="1">
    <source>
        <dbReference type="SAM" id="MobiDB-lite"/>
    </source>
</evidence>